<protein>
    <submittedName>
        <fullName evidence="2">Uncharacterized protein</fullName>
    </submittedName>
</protein>
<gene>
    <name evidence="2" type="ORF">AVDCRST_MAG40-2094</name>
</gene>
<name>A0A6J4LJM3_9BACT</name>
<evidence type="ECO:0000313" key="2">
    <source>
        <dbReference type="EMBL" id="CAA9334572.1"/>
    </source>
</evidence>
<sequence>PGAEAASRSRRPKGCDFSSARGCSPTRSTPRSGARGRPAPASSRARGGPARRR</sequence>
<dbReference type="EMBL" id="CADCTX010000625">
    <property type="protein sequence ID" value="CAA9334572.1"/>
    <property type="molecule type" value="Genomic_DNA"/>
</dbReference>
<feature type="compositionally biased region" description="Low complexity" evidence="1">
    <location>
        <begin position="30"/>
        <end position="53"/>
    </location>
</feature>
<feature type="region of interest" description="Disordered" evidence="1">
    <location>
        <begin position="1"/>
        <end position="53"/>
    </location>
</feature>
<organism evidence="2">
    <name type="scientific">uncultured Gemmatimonadaceae bacterium</name>
    <dbReference type="NCBI Taxonomy" id="246130"/>
    <lineage>
        <taxon>Bacteria</taxon>
        <taxon>Pseudomonadati</taxon>
        <taxon>Gemmatimonadota</taxon>
        <taxon>Gemmatimonadia</taxon>
        <taxon>Gemmatimonadales</taxon>
        <taxon>Gemmatimonadaceae</taxon>
        <taxon>environmental samples</taxon>
    </lineage>
</organism>
<feature type="non-terminal residue" evidence="2">
    <location>
        <position position="53"/>
    </location>
</feature>
<reference evidence="2" key="1">
    <citation type="submission" date="2020-02" db="EMBL/GenBank/DDBJ databases">
        <authorList>
            <person name="Meier V. D."/>
        </authorList>
    </citation>
    <scope>NUCLEOTIDE SEQUENCE</scope>
    <source>
        <strain evidence="2">AVDCRST_MAG40</strain>
    </source>
</reference>
<feature type="non-terminal residue" evidence="2">
    <location>
        <position position="1"/>
    </location>
</feature>
<accession>A0A6J4LJM3</accession>
<evidence type="ECO:0000256" key="1">
    <source>
        <dbReference type="SAM" id="MobiDB-lite"/>
    </source>
</evidence>
<proteinExistence type="predicted"/>
<dbReference type="AlphaFoldDB" id="A0A6J4LJM3"/>